<accession>A0ABD5U9S4</accession>
<dbReference type="Proteomes" id="UP001596406">
    <property type="component" value="Unassembled WGS sequence"/>
</dbReference>
<dbReference type="AlphaFoldDB" id="A0ABD5U9S4"/>
<name>A0ABD5U9S4_9EURY</name>
<evidence type="ECO:0000313" key="2">
    <source>
        <dbReference type="EMBL" id="MFC6837113.1"/>
    </source>
</evidence>
<keyword evidence="1" id="KW-0472">Membrane</keyword>
<dbReference type="RefSeq" id="WP_304448783.1">
    <property type="nucleotide sequence ID" value="NZ_JARRAH010000001.1"/>
</dbReference>
<organism evidence="2 3">
    <name type="scientific">Halomarina ordinaria</name>
    <dbReference type="NCBI Taxonomy" id="3033939"/>
    <lineage>
        <taxon>Archaea</taxon>
        <taxon>Methanobacteriati</taxon>
        <taxon>Methanobacteriota</taxon>
        <taxon>Stenosarchaea group</taxon>
        <taxon>Halobacteria</taxon>
        <taxon>Halobacteriales</taxon>
        <taxon>Natronomonadaceae</taxon>
        <taxon>Halomarina</taxon>
    </lineage>
</organism>
<dbReference type="PROSITE" id="PS51257">
    <property type="entry name" value="PROKAR_LIPOPROTEIN"/>
    <property type="match status" value="1"/>
</dbReference>
<gene>
    <name evidence="2" type="ORF">ACFQHK_11415</name>
</gene>
<keyword evidence="3" id="KW-1185">Reference proteome</keyword>
<keyword evidence="1" id="KW-0812">Transmembrane</keyword>
<feature type="transmembrane region" description="Helical" evidence="1">
    <location>
        <begin position="48"/>
        <end position="69"/>
    </location>
</feature>
<dbReference type="EMBL" id="JBHSXM010000001">
    <property type="protein sequence ID" value="MFC6837113.1"/>
    <property type="molecule type" value="Genomic_DNA"/>
</dbReference>
<comment type="caution">
    <text evidence="2">The sequence shown here is derived from an EMBL/GenBank/DDBJ whole genome shotgun (WGS) entry which is preliminary data.</text>
</comment>
<sequence length="78" mass="7896">MASPHARFLGGTFGLGLGVSLLVVGTVFALGCLTTVTAIPACGKDADAAARSLLFLVVGTASAVAGVRATRWAWRPPR</sequence>
<proteinExistence type="predicted"/>
<reference evidence="2 3" key="1">
    <citation type="journal article" date="2019" name="Int. J. Syst. Evol. Microbiol.">
        <title>The Global Catalogue of Microorganisms (GCM) 10K type strain sequencing project: providing services to taxonomists for standard genome sequencing and annotation.</title>
        <authorList>
            <consortium name="The Broad Institute Genomics Platform"/>
            <consortium name="The Broad Institute Genome Sequencing Center for Infectious Disease"/>
            <person name="Wu L."/>
            <person name="Ma J."/>
        </authorList>
    </citation>
    <scope>NUCLEOTIDE SEQUENCE [LARGE SCALE GENOMIC DNA]</scope>
    <source>
        <strain evidence="2 3">PSRA2</strain>
    </source>
</reference>
<protein>
    <submittedName>
        <fullName evidence="2">Uncharacterized protein</fullName>
    </submittedName>
</protein>
<evidence type="ECO:0000313" key="3">
    <source>
        <dbReference type="Proteomes" id="UP001596406"/>
    </source>
</evidence>
<evidence type="ECO:0000256" key="1">
    <source>
        <dbReference type="SAM" id="Phobius"/>
    </source>
</evidence>
<keyword evidence="1" id="KW-1133">Transmembrane helix</keyword>